<dbReference type="RefSeq" id="WP_073153219.1">
    <property type="nucleotide sequence ID" value="NZ_FQVL01000002.1"/>
</dbReference>
<reference evidence="11 12" key="1">
    <citation type="submission" date="2016-11" db="EMBL/GenBank/DDBJ databases">
        <authorList>
            <person name="Jaros S."/>
            <person name="Januszkiewicz K."/>
            <person name="Wedrychowicz H."/>
        </authorList>
    </citation>
    <scope>NUCLEOTIDE SEQUENCE [LARGE SCALE GENOMIC DNA]</scope>
    <source>
        <strain evidence="11 12">DSM 44666</strain>
    </source>
</reference>
<evidence type="ECO:0000313" key="11">
    <source>
        <dbReference type="EMBL" id="SHE62286.1"/>
    </source>
</evidence>
<evidence type="ECO:0000256" key="8">
    <source>
        <dbReference type="NCBIfam" id="TIGR02209"/>
    </source>
</evidence>
<dbReference type="EMBL" id="FQVL01000002">
    <property type="protein sequence ID" value="SHE62286.1"/>
    <property type="molecule type" value="Genomic_DNA"/>
</dbReference>
<dbReference type="NCBIfam" id="TIGR02209">
    <property type="entry name" value="ftsL_broad"/>
    <property type="match status" value="1"/>
</dbReference>
<gene>
    <name evidence="11" type="ORF">SAMN05444392_102104</name>
</gene>
<dbReference type="InterPro" id="IPR011922">
    <property type="entry name" value="Cell_div_FtsL"/>
</dbReference>
<evidence type="ECO:0000256" key="9">
    <source>
        <dbReference type="SAM" id="Coils"/>
    </source>
</evidence>
<evidence type="ECO:0000256" key="2">
    <source>
        <dbReference type="ARBA" id="ARBA00022475"/>
    </source>
</evidence>
<evidence type="ECO:0000256" key="6">
    <source>
        <dbReference type="ARBA" id="ARBA00023136"/>
    </source>
</evidence>
<dbReference type="GO" id="GO:0051301">
    <property type="term" value="P:cell division"/>
    <property type="evidence" value="ECO:0007669"/>
    <property type="project" value="UniProtKB-KW"/>
</dbReference>
<evidence type="ECO:0000313" key="12">
    <source>
        <dbReference type="Proteomes" id="UP000184476"/>
    </source>
</evidence>
<dbReference type="STRING" id="112248.SAMN05444392_102104"/>
<name>A0A1M4UZZ0_9BACL</name>
<keyword evidence="6 10" id="KW-0472">Membrane</keyword>
<evidence type="ECO:0000256" key="4">
    <source>
        <dbReference type="ARBA" id="ARBA00022692"/>
    </source>
</evidence>
<keyword evidence="12" id="KW-1185">Reference proteome</keyword>
<organism evidence="11 12">
    <name type="scientific">Seinonella peptonophila</name>
    <dbReference type="NCBI Taxonomy" id="112248"/>
    <lineage>
        <taxon>Bacteria</taxon>
        <taxon>Bacillati</taxon>
        <taxon>Bacillota</taxon>
        <taxon>Bacilli</taxon>
        <taxon>Bacillales</taxon>
        <taxon>Thermoactinomycetaceae</taxon>
        <taxon>Seinonella</taxon>
    </lineage>
</organism>
<keyword evidence="3 11" id="KW-0132">Cell division</keyword>
<proteinExistence type="predicted"/>
<keyword evidence="7" id="KW-0131">Cell cycle</keyword>
<evidence type="ECO:0000256" key="1">
    <source>
        <dbReference type="ARBA" id="ARBA00004401"/>
    </source>
</evidence>
<evidence type="ECO:0000256" key="3">
    <source>
        <dbReference type="ARBA" id="ARBA00022618"/>
    </source>
</evidence>
<dbReference type="OrthoDB" id="2988583at2"/>
<dbReference type="Proteomes" id="UP000184476">
    <property type="component" value="Unassembled WGS sequence"/>
</dbReference>
<evidence type="ECO:0000256" key="7">
    <source>
        <dbReference type="ARBA" id="ARBA00023306"/>
    </source>
</evidence>
<feature type="coiled-coil region" evidence="9">
    <location>
        <begin position="70"/>
        <end position="107"/>
    </location>
</feature>
<comment type="subcellular location">
    <subcellularLocation>
        <location evidence="1">Cell membrane</location>
        <topology evidence="1">Single-pass type II membrane protein</topology>
    </subcellularLocation>
</comment>
<dbReference type="AlphaFoldDB" id="A0A1M4UZZ0"/>
<keyword evidence="2" id="KW-1003">Cell membrane</keyword>
<evidence type="ECO:0000256" key="5">
    <source>
        <dbReference type="ARBA" id="ARBA00022989"/>
    </source>
</evidence>
<sequence>MRENQGNAALAYSVEKQNQKKLKAGSKKAPRIALPVGEKLLYLFSIVVCVLLASVVLAKYAEVTALNVSIQEISTEVEKTKEVNLQLESEKKRLGSMERVRKFAEEQGLQMKATQSIPSVQQH</sequence>
<protein>
    <recommendedName>
        <fullName evidence="8">Cell division protein FtsL</fullName>
    </recommendedName>
</protein>
<evidence type="ECO:0000256" key="10">
    <source>
        <dbReference type="SAM" id="Phobius"/>
    </source>
</evidence>
<keyword evidence="4 10" id="KW-0812">Transmembrane</keyword>
<keyword evidence="5 10" id="KW-1133">Transmembrane helix</keyword>
<dbReference type="GO" id="GO:0005886">
    <property type="term" value="C:plasma membrane"/>
    <property type="evidence" value="ECO:0007669"/>
    <property type="project" value="UniProtKB-SubCell"/>
</dbReference>
<feature type="transmembrane region" description="Helical" evidence="10">
    <location>
        <begin position="40"/>
        <end position="61"/>
    </location>
</feature>
<keyword evidence="9" id="KW-0175">Coiled coil</keyword>
<accession>A0A1M4UZZ0</accession>